<evidence type="ECO:0000313" key="2">
    <source>
        <dbReference type="EMBL" id="EGW05895.1"/>
    </source>
</evidence>
<evidence type="ECO:0000313" key="3">
    <source>
        <dbReference type="Proteomes" id="UP000001075"/>
    </source>
</evidence>
<reference evidence="3" key="1">
    <citation type="journal article" date="2011" name="Nat. Biotechnol.">
        <title>The genomic sequence of the Chinese hamster ovary (CHO)-K1 cell line.</title>
        <authorList>
            <person name="Xu X."/>
            <person name="Nagarajan H."/>
            <person name="Lewis N.E."/>
            <person name="Pan S."/>
            <person name="Cai Z."/>
            <person name="Liu X."/>
            <person name="Chen W."/>
            <person name="Xie M."/>
            <person name="Wang W."/>
            <person name="Hammond S."/>
            <person name="Andersen M.R."/>
            <person name="Neff N."/>
            <person name="Passarelli B."/>
            <person name="Koh W."/>
            <person name="Fan H.C."/>
            <person name="Wang J."/>
            <person name="Gui Y."/>
            <person name="Lee K.H."/>
            <person name="Betenbaugh M.J."/>
            <person name="Quake S.R."/>
            <person name="Famili I."/>
            <person name="Palsson B.O."/>
            <person name="Wang J."/>
        </authorList>
    </citation>
    <scope>NUCLEOTIDE SEQUENCE [LARGE SCALE GENOMIC DNA]</scope>
    <source>
        <strain evidence="3">CHO K1 cell line</strain>
    </source>
</reference>
<dbReference type="EMBL" id="JH000890">
    <property type="protein sequence ID" value="EGW05895.1"/>
    <property type="molecule type" value="Genomic_DNA"/>
</dbReference>
<keyword evidence="1" id="KW-0812">Transmembrane</keyword>
<evidence type="ECO:0000256" key="1">
    <source>
        <dbReference type="SAM" id="Phobius"/>
    </source>
</evidence>
<dbReference type="InParanoid" id="G3HXR2"/>
<name>G3HXR2_CRIGR</name>
<gene>
    <name evidence="2" type="ORF">I79_015825</name>
</gene>
<dbReference type="Proteomes" id="UP000001075">
    <property type="component" value="Unassembled WGS sequence"/>
</dbReference>
<dbReference type="AlphaFoldDB" id="G3HXR2"/>
<sequence>MWTRIRCRWSSARRALGRRRRLLKFSFLGDFLPARLRCRGYRTVVPASQPVDTAVGAEETGPAAGHISCFILKGSIRNKEKEVISGLLLSFIFKMFIIKYFPAVQRCKLSYT</sequence>
<feature type="transmembrane region" description="Helical" evidence="1">
    <location>
        <begin position="83"/>
        <end position="101"/>
    </location>
</feature>
<accession>G3HXR2</accession>
<proteinExistence type="predicted"/>
<protein>
    <submittedName>
        <fullName evidence="2">Uncharacterized protein</fullName>
    </submittedName>
</protein>
<keyword evidence="1" id="KW-1133">Transmembrane helix</keyword>
<keyword evidence="1" id="KW-0472">Membrane</keyword>
<organism evidence="2 3">
    <name type="scientific">Cricetulus griseus</name>
    <name type="common">Chinese hamster</name>
    <name type="synonym">Cricetulus barabensis griseus</name>
    <dbReference type="NCBI Taxonomy" id="10029"/>
    <lineage>
        <taxon>Eukaryota</taxon>
        <taxon>Metazoa</taxon>
        <taxon>Chordata</taxon>
        <taxon>Craniata</taxon>
        <taxon>Vertebrata</taxon>
        <taxon>Euteleostomi</taxon>
        <taxon>Mammalia</taxon>
        <taxon>Eutheria</taxon>
        <taxon>Euarchontoglires</taxon>
        <taxon>Glires</taxon>
        <taxon>Rodentia</taxon>
        <taxon>Myomorpha</taxon>
        <taxon>Muroidea</taxon>
        <taxon>Cricetidae</taxon>
        <taxon>Cricetinae</taxon>
        <taxon>Cricetulus</taxon>
    </lineage>
</organism>